<dbReference type="SMART" id="SM01013">
    <property type="entry name" value="APC2"/>
    <property type="match status" value="1"/>
</dbReference>
<dbReference type="SUPFAM" id="SSF75632">
    <property type="entry name" value="Cullin homology domain"/>
    <property type="match status" value="1"/>
</dbReference>
<evidence type="ECO:0000256" key="4">
    <source>
        <dbReference type="ARBA" id="ARBA00022786"/>
    </source>
</evidence>
<evidence type="ECO:0000256" key="3">
    <source>
        <dbReference type="ARBA" id="ARBA00022776"/>
    </source>
</evidence>
<dbReference type="GO" id="GO:0051301">
    <property type="term" value="P:cell division"/>
    <property type="evidence" value="ECO:0007669"/>
    <property type="project" value="UniProtKB-KW"/>
</dbReference>
<dbReference type="Pfam" id="PF26557">
    <property type="entry name" value="Cullin_AB"/>
    <property type="match status" value="1"/>
</dbReference>
<dbReference type="GO" id="GO:0006511">
    <property type="term" value="P:ubiquitin-dependent protein catabolic process"/>
    <property type="evidence" value="ECO:0007669"/>
    <property type="project" value="InterPro"/>
</dbReference>
<dbReference type="Gene3D" id="1.10.10.10">
    <property type="entry name" value="Winged helix-like DNA-binding domain superfamily/Winged helix DNA-binding domain"/>
    <property type="match status" value="1"/>
</dbReference>
<proteinExistence type="inferred from homology"/>
<dbReference type="Pfam" id="PF08672">
    <property type="entry name" value="ANAPC2"/>
    <property type="match status" value="1"/>
</dbReference>
<keyword evidence="9" id="KW-1185">Reference proteome</keyword>
<dbReference type="InterPro" id="IPR036317">
    <property type="entry name" value="Cullin_homology_sf"/>
</dbReference>
<comment type="similarity">
    <text evidence="6">Belongs to the cullin family.</text>
</comment>
<dbReference type="GO" id="GO:0007091">
    <property type="term" value="P:metaphase/anaphase transition of mitotic cell cycle"/>
    <property type="evidence" value="ECO:0007669"/>
    <property type="project" value="TreeGrafter"/>
</dbReference>
<keyword evidence="5" id="KW-0131">Cell cycle</keyword>
<keyword evidence="2" id="KW-0132">Cell division</keyword>
<dbReference type="PROSITE" id="PS50069">
    <property type="entry name" value="CULLIN_2"/>
    <property type="match status" value="1"/>
</dbReference>
<dbReference type="Proteomes" id="UP001497623">
    <property type="component" value="Unassembled WGS sequence"/>
</dbReference>
<dbReference type="GO" id="GO:0070979">
    <property type="term" value="P:protein K11-linked ubiquitination"/>
    <property type="evidence" value="ECO:0007669"/>
    <property type="project" value="TreeGrafter"/>
</dbReference>
<dbReference type="InterPro" id="IPR057975">
    <property type="entry name" value="TPR_ANAPC2"/>
</dbReference>
<dbReference type="InterPro" id="IPR036390">
    <property type="entry name" value="WH_DNA-bd_sf"/>
</dbReference>
<dbReference type="Gene3D" id="3.30.230.130">
    <property type="entry name" value="Cullin, Chain C, Domain 2"/>
    <property type="match status" value="1"/>
</dbReference>
<dbReference type="InterPro" id="IPR059120">
    <property type="entry name" value="Cullin-like_AB"/>
</dbReference>
<dbReference type="GO" id="GO:0005680">
    <property type="term" value="C:anaphase-promoting complex"/>
    <property type="evidence" value="ECO:0007669"/>
    <property type="project" value="TreeGrafter"/>
</dbReference>
<dbReference type="Pfam" id="PF25773">
    <property type="entry name" value="TPR_ANAPC2"/>
    <property type="match status" value="1"/>
</dbReference>
<evidence type="ECO:0000259" key="7">
    <source>
        <dbReference type="PROSITE" id="PS50069"/>
    </source>
</evidence>
<evidence type="ECO:0000256" key="1">
    <source>
        <dbReference type="ARBA" id="ARBA00016068"/>
    </source>
</evidence>
<feature type="domain" description="Cullin family profile" evidence="7">
    <location>
        <begin position="497"/>
        <end position="695"/>
    </location>
</feature>
<protein>
    <recommendedName>
        <fullName evidence="1">Anaphase-promoting complex subunit 2</fullName>
    </recommendedName>
</protein>
<comment type="caution">
    <text evidence="8">The sequence shown here is derived from an EMBL/GenBank/DDBJ whole genome shotgun (WGS) entry which is preliminary data.</text>
</comment>
<dbReference type="AlphaFoldDB" id="A0AAV2SPX8"/>
<evidence type="ECO:0000313" key="9">
    <source>
        <dbReference type="Proteomes" id="UP001497623"/>
    </source>
</evidence>
<dbReference type="PANTHER" id="PTHR45957">
    <property type="entry name" value="ANAPHASE-PROMOTING COMPLEX SUBUNIT 2"/>
    <property type="match status" value="1"/>
</dbReference>
<keyword evidence="3" id="KW-0498">Mitosis</keyword>
<evidence type="ECO:0000256" key="5">
    <source>
        <dbReference type="ARBA" id="ARBA00023306"/>
    </source>
</evidence>
<sequence>MSTCSATATLTSVAVGSAERKQQWEIIKKSFCLDGSVALLEEGEEDGQDIGAVIQLVEQLAMGQLVLDLALHAIWRGLRHKVVPGFWRHFVEYVAGSITTQEEDEGEGSVEVMTRVATAVSELYHSAVTYLPLIHRCQMLIELTGAKYEACVPGGLVEHFKLHLRATLHSQMPHNFTKLLNKFYSAAFNVFYHGEVENPTEDLDDTGDEAALQCAGCNAPKEECHCQAITNTFLQVNRQLMELELMERLAGDTISSLLLSIINQHVTTTCRDSYDQSRIAALEKWVETVVVGWLEVVYCGGRGQLSTADSAIQTMVSNNLNQTYMTALYHTYTTTRINQLFNIVIEFPESQPALEDIRDCLDRTHLRDRLVESLRAAIQTRLLHPGVNTTDVLHAYISAIKALRVLDPKGVLLELVSEPVRQYLRGRDDTVRYIVTSLTDESSSELSEELLVAAPLILDDSQAEEENMDNWESWTPDPVHAQSCKVKSKSQRTADIISMLVNIYGSKDVFITEYRTILADRILSQFSYDTDREIRYLEHLKVRFGETLALLHKCEVMVKDVADSKRINTSIHSDENPHRERQRFPVSAMILSAEFWPSFKEERLQVPEEVSRELDIYTEAFKDLKGNRTLNWKPHLGQVQIEVELKSRILNLVVTPTQATIIYHFQEQSTWTIENLSMVTQVPKTVLRRKISYWQTQGVLQEVSPDVFVLVDGETNDGEAIDPVAGPSVDDTSVACEEEEEAESVMASAQDQREEELQVFWSYIVGMLTNLDSLPLERIHTMLKMFVQGSVECSPQELRGFLDRKVRQHQLLLTNGLYKLPKN</sequence>
<dbReference type="GO" id="GO:0031625">
    <property type="term" value="F:ubiquitin protein ligase binding"/>
    <property type="evidence" value="ECO:0007669"/>
    <property type="project" value="InterPro"/>
</dbReference>
<accession>A0AAV2SPX8</accession>
<organism evidence="8 9">
    <name type="scientific">Meganyctiphanes norvegica</name>
    <name type="common">Northern krill</name>
    <name type="synonym">Thysanopoda norvegica</name>
    <dbReference type="NCBI Taxonomy" id="48144"/>
    <lineage>
        <taxon>Eukaryota</taxon>
        <taxon>Metazoa</taxon>
        <taxon>Ecdysozoa</taxon>
        <taxon>Arthropoda</taxon>
        <taxon>Crustacea</taxon>
        <taxon>Multicrustacea</taxon>
        <taxon>Malacostraca</taxon>
        <taxon>Eumalacostraca</taxon>
        <taxon>Eucarida</taxon>
        <taxon>Euphausiacea</taxon>
        <taxon>Euphausiidae</taxon>
        <taxon>Meganyctiphanes</taxon>
    </lineage>
</organism>
<keyword evidence="4" id="KW-0833">Ubl conjugation pathway</keyword>
<dbReference type="InterPro" id="IPR016158">
    <property type="entry name" value="Cullin_homology"/>
</dbReference>
<dbReference type="Gene3D" id="1.20.1310.10">
    <property type="entry name" value="Cullin Repeats"/>
    <property type="match status" value="1"/>
</dbReference>
<dbReference type="InterPro" id="IPR036388">
    <property type="entry name" value="WH-like_DNA-bd_sf"/>
</dbReference>
<name>A0AAV2SPX8_MEGNR</name>
<evidence type="ECO:0000256" key="2">
    <source>
        <dbReference type="ARBA" id="ARBA00022618"/>
    </source>
</evidence>
<dbReference type="InterPro" id="IPR014786">
    <property type="entry name" value="ANAPC2_C"/>
</dbReference>
<reference evidence="8 9" key="1">
    <citation type="submission" date="2024-05" db="EMBL/GenBank/DDBJ databases">
        <authorList>
            <person name="Wallberg A."/>
        </authorList>
    </citation>
    <scope>NUCLEOTIDE SEQUENCE [LARGE SCALE GENOMIC DNA]</scope>
</reference>
<gene>
    <name evidence="8" type="ORF">MNOR_LOCUS39308</name>
</gene>
<dbReference type="SMART" id="SM00182">
    <property type="entry name" value="CULLIN"/>
    <property type="match status" value="1"/>
</dbReference>
<dbReference type="InterPro" id="IPR044554">
    <property type="entry name" value="ANAPC2"/>
</dbReference>
<dbReference type="EMBL" id="CAXKWB010100294">
    <property type="protein sequence ID" value="CAL4224235.1"/>
    <property type="molecule type" value="Genomic_DNA"/>
</dbReference>
<evidence type="ECO:0000313" key="8">
    <source>
        <dbReference type="EMBL" id="CAL4224235.1"/>
    </source>
</evidence>
<dbReference type="PANTHER" id="PTHR45957:SF1">
    <property type="entry name" value="ANAPHASE-PROMOTING COMPLEX SUBUNIT 2"/>
    <property type="match status" value="1"/>
</dbReference>
<evidence type="ECO:0000256" key="6">
    <source>
        <dbReference type="PROSITE-ProRule" id="PRU00330"/>
    </source>
</evidence>
<dbReference type="SUPFAM" id="SSF46785">
    <property type="entry name" value="Winged helix' DNA-binding domain"/>
    <property type="match status" value="1"/>
</dbReference>